<keyword evidence="2" id="KW-0645">Protease</keyword>
<accession>A0A8S5T9R9</accession>
<proteinExistence type="predicted"/>
<evidence type="ECO:0000256" key="1">
    <source>
        <dbReference type="SAM" id="MobiDB-lite"/>
    </source>
</evidence>
<feature type="region of interest" description="Disordered" evidence="1">
    <location>
        <begin position="51"/>
        <end position="72"/>
    </location>
</feature>
<protein>
    <submittedName>
        <fullName evidence="2">Protease</fullName>
    </submittedName>
</protein>
<evidence type="ECO:0000313" key="2">
    <source>
        <dbReference type="EMBL" id="DAF60017.1"/>
    </source>
</evidence>
<sequence length="113" mass="12767">MTYGEAVMFQKSTMRMQNGQWASDPLPEHIRLSEADAFEYYGEKLDEYWASLPPSAPTQKPTQGKRRKKEALPPSTIELLLGIKELAQKGLEATAMTTKDTKLRTIIKRIGNP</sequence>
<reference evidence="2" key="1">
    <citation type="journal article" date="2021" name="Proc. Natl. Acad. Sci. U.S.A.">
        <title>A Catalog of Tens of Thousands of Viruses from Human Metagenomes Reveals Hidden Associations with Chronic Diseases.</title>
        <authorList>
            <person name="Tisza M.J."/>
            <person name="Buck C.B."/>
        </authorList>
    </citation>
    <scope>NUCLEOTIDE SEQUENCE</scope>
    <source>
        <strain evidence="2">CtUM413</strain>
    </source>
</reference>
<dbReference type="GO" id="GO:0008233">
    <property type="term" value="F:peptidase activity"/>
    <property type="evidence" value="ECO:0007669"/>
    <property type="project" value="UniProtKB-KW"/>
</dbReference>
<keyword evidence="2" id="KW-0378">Hydrolase</keyword>
<dbReference type="EMBL" id="BK032781">
    <property type="protein sequence ID" value="DAF60017.1"/>
    <property type="molecule type" value="Genomic_DNA"/>
</dbReference>
<name>A0A8S5T9R9_9CAUD</name>
<dbReference type="GO" id="GO:0006508">
    <property type="term" value="P:proteolysis"/>
    <property type="evidence" value="ECO:0007669"/>
    <property type="project" value="UniProtKB-KW"/>
</dbReference>
<organism evidence="2">
    <name type="scientific">Siphoviridae sp. ctUM413</name>
    <dbReference type="NCBI Taxonomy" id="2827879"/>
    <lineage>
        <taxon>Viruses</taxon>
        <taxon>Duplodnaviria</taxon>
        <taxon>Heunggongvirae</taxon>
        <taxon>Uroviricota</taxon>
        <taxon>Caudoviricetes</taxon>
    </lineage>
</organism>